<evidence type="ECO:0000313" key="3">
    <source>
        <dbReference type="Proteomes" id="UP000276603"/>
    </source>
</evidence>
<dbReference type="InterPro" id="IPR050312">
    <property type="entry name" value="IolE/XylAMocC-like"/>
</dbReference>
<dbReference type="Gene3D" id="3.20.20.150">
    <property type="entry name" value="Divalent-metal-dependent TIM barrel enzymes"/>
    <property type="match status" value="1"/>
</dbReference>
<evidence type="ECO:0000313" key="2">
    <source>
        <dbReference type="EMBL" id="RKN77958.1"/>
    </source>
</evidence>
<keyword evidence="3" id="KW-1185">Reference proteome</keyword>
<evidence type="ECO:0000259" key="1">
    <source>
        <dbReference type="Pfam" id="PF01261"/>
    </source>
</evidence>
<proteinExistence type="predicted"/>
<keyword evidence="2" id="KW-0413">Isomerase</keyword>
<comment type="caution">
    <text evidence="2">The sequence shown here is derived from an EMBL/GenBank/DDBJ whole genome shotgun (WGS) entry which is preliminary data.</text>
</comment>
<protein>
    <submittedName>
        <fullName evidence="2">Sugar phosphate isomerase/epimerase</fullName>
    </submittedName>
</protein>
<accession>A0A3B0C0B6</accession>
<dbReference type="PANTHER" id="PTHR12110:SF41">
    <property type="entry name" value="INOSOSE DEHYDRATASE"/>
    <property type="match status" value="1"/>
</dbReference>
<sequence>MPQKKSGKTYSPIFRCPGIMRAVFRLNRLAVHGRLPRNGYQMNRRRFSKKLGLGTASLVLAPSVVGCLATVPSKRFGIILNTVKDAMAHDFEATLRALKEMGYRYVEGGFYGDSLKSYAKTLKGIGLKGIGHGSSMGELKKDFARYVEIAETLEHQYIICYYPWMVGNDQIDEKRTFETVERLNGLGKRIKDRGFQFCWHPHNFEFKTLKDGRRPFDIIMDNTDPELVQLQLDTYWFKKGGGSVIEYINAYKRRIPLFHLKDMARDGSISCPGQGIMPIQKILASNAAADSMWIVEVENIPNGLTCAGEAIDFLKH</sequence>
<dbReference type="InterPro" id="IPR036237">
    <property type="entry name" value="Xyl_isomerase-like_sf"/>
</dbReference>
<dbReference type="Proteomes" id="UP000276603">
    <property type="component" value="Unassembled WGS sequence"/>
</dbReference>
<dbReference type="AlphaFoldDB" id="A0A3B0C0B6"/>
<reference evidence="2 3" key="1">
    <citation type="submission" date="2018-10" db="EMBL/GenBank/DDBJ databases">
        <title>Ulvibacterium marinum gen. nov., sp. nov., a novel marine bacterium of the family Flavobacteriaceae, isolated from a culture of the green alga Ulva prolifera.</title>
        <authorList>
            <person name="Zhang Z."/>
        </authorList>
    </citation>
    <scope>NUCLEOTIDE SEQUENCE [LARGE SCALE GENOMIC DNA]</scope>
    <source>
        <strain evidence="2 3">CCMM003</strain>
    </source>
</reference>
<gene>
    <name evidence="2" type="ORF">D7Z94_22335</name>
</gene>
<organism evidence="2 3">
    <name type="scientific">Ulvibacterium marinum</name>
    <dbReference type="NCBI Taxonomy" id="2419782"/>
    <lineage>
        <taxon>Bacteria</taxon>
        <taxon>Pseudomonadati</taxon>
        <taxon>Bacteroidota</taxon>
        <taxon>Flavobacteriia</taxon>
        <taxon>Flavobacteriales</taxon>
        <taxon>Flavobacteriaceae</taxon>
        <taxon>Ulvibacterium</taxon>
    </lineage>
</organism>
<dbReference type="EMBL" id="RBCJ01000005">
    <property type="protein sequence ID" value="RKN77958.1"/>
    <property type="molecule type" value="Genomic_DNA"/>
</dbReference>
<dbReference type="PANTHER" id="PTHR12110">
    <property type="entry name" value="HYDROXYPYRUVATE ISOMERASE"/>
    <property type="match status" value="1"/>
</dbReference>
<feature type="domain" description="Xylose isomerase-like TIM barrel" evidence="1">
    <location>
        <begin position="95"/>
        <end position="315"/>
    </location>
</feature>
<dbReference type="InterPro" id="IPR013022">
    <property type="entry name" value="Xyl_isomerase-like_TIM-brl"/>
</dbReference>
<name>A0A3B0C0B6_9FLAO</name>
<dbReference type="Pfam" id="PF01261">
    <property type="entry name" value="AP_endonuc_2"/>
    <property type="match status" value="1"/>
</dbReference>
<dbReference type="GO" id="GO:0016853">
    <property type="term" value="F:isomerase activity"/>
    <property type="evidence" value="ECO:0007669"/>
    <property type="project" value="UniProtKB-KW"/>
</dbReference>
<dbReference type="SUPFAM" id="SSF51658">
    <property type="entry name" value="Xylose isomerase-like"/>
    <property type="match status" value="1"/>
</dbReference>